<evidence type="ECO:0000313" key="2">
    <source>
        <dbReference type="Proteomes" id="UP001597351"/>
    </source>
</evidence>
<dbReference type="EMBL" id="JBHUGD010000001">
    <property type="protein sequence ID" value="MFD1945202.1"/>
    <property type="molecule type" value="Genomic_DNA"/>
</dbReference>
<organism evidence="1 2">
    <name type="scientific">Nocardioides aestuarii</name>
    <dbReference type="NCBI Taxonomy" id="252231"/>
    <lineage>
        <taxon>Bacteria</taxon>
        <taxon>Bacillati</taxon>
        <taxon>Actinomycetota</taxon>
        <taxon>Actinomycetes</taxon>
        <taxon>Propionibacteriales</taxon>
        <taxon>Nocardioidaceae</taxon>
        <taxon>Nocardioides</taxon>
    </lineage>
</organism>
<dbReference type="Proteomes" id="UP001597351">
    <property type="component" value="Unassembled WGS sequence"/>
</dbReference>
<dbReference type="RefSeq" id="WP_343915905.1">
    <property type="nucleotide sequence ID" value="NZ_BAAAJT010000002.1"/>
</dbReference>
<accession>A0ABW4TI49</accession>
<reference evidence="2" key="1">
    <citation type="journal article" date="2019" name="Int. J. Syst. Evol. Microbiol.">
        <title>The Global Catalogue of Microorganisms (GCM) 10K type strain sequencing project: providing services to taxonomists for standard genome sequencing and annotation.</title>
        <authorList>
            <consortium name="The Broad Institute Genomics Platform"/>
            <consortium name="The Broad Institute Genome Sequencing Center for Infectious Disease"/>
            <person name="Wu L."/>
            <person name="Ma J."/>
        </authorList>
    </citation>
    <scope>NUCLEOTIDE SEQUENCE [LARGE SCALE GENOMIC DNA]</scope>
    <source>
        <strain evidence="2">CGMCC 1.12477</strain>
    </source>
</reference>
<gene>
    <name evidence="1" type="ORF">ACFSDE_00215</name>
</gene>
<evidence type="ECO:0000313" key="1">
    <source>
        <dbReference type="EMBL" id="MFD1945202.1"/>
    </source>
</evidence>
<sequence>MTDYPVTLHHRDSYGSVRIVIPAKIGVPDVDAQVDLLVAVQQKHRLAVERANNARASLNELRHTAQRRLVESMTDDGDPDLSGDAEVTQAEMTVEAAERITAAALSALSSEIRRLHTVVVANRAEVRSVLWKRAEKARDTLTGAAFAAEQAHRQLQASAGMVAGLDAYINGDNMASRFTPTSHRGAVETGQAVETAREALTAVNAFLDESWEPATKADDVVDEVVG</sequence>
<name>A0ABW4TI49_9ACTN</name>
<proteinExistence type="predicted"/>
<keyword evidence="2" id="KW-1185">Reference proteome</keyword>
<comment type="caution">
    <text evidence="1">The sequence shown here is derived from an EMBL/GenBank/DDBJ whole genome shotgun (WGS) entry which is preliminary data.</text>
</comment>
<protein>
    <submittedName>
        <fullName evidence="1">Uncharacterized protein</fullName>
    </submittedName>
</protein>